<comment type="catalytic activity">
    <reaction evidence="9">
        <text>glycyl-[protein] + reduced [flavodoxin] + S-adenosyl-L-methionine = glycin-2-yl radical-[protein] + semiquinone [flavodoxin] + 5'-deoxyadenosine + L-methionine + H(+)</text>
        <dbReference type="Rhea" id="RHEA:61976"/>
        <dbReference type="Rhea" id="RHEA-COMP:10622"/>
        <dbReference type="Rhea" id="RHEA-COMP:14480"/>
        <dbReference type="Rhea" id="RHEA-COMP:15993"/>
        <dbReference type="Rhea" id="RHEA-COMP:15994"/>
        <dbReference type="ChEBI" id="CHEBI:15378"/>
        <dbReference type="ChEBI" id="CHEBI:17319"/>
        <dbReference type="ChEBI" id="CHEBI:29947"/>
        <dbReference type="ChEBI" id="CHEBI:32722"/>
        <dbReference type="ChEBI" id="CHEBI:57618"/>
        <dbReference type="ChEBI" id="CHEBI:57844"/>
        <dbReference type="ChEBI" id="CHEBI:59789"/>
        <dbReference type="ChEBI" id="CHEBI:140311"/>
    </reaction>
</comment>
<dbReference type="AlphaFoldDB" id="A0A926EGC8"/>
<dbReference type="SFLD" id="SFLDS00029">
    <property type="entry name" value="Radical_SAM"/>
    <property type="match status" value="1"/>
</dbReference>
<evidence type="ECO:0000259" key="10">
    <source>
        <dbReference type="PROSITE" id="PS51379"/>
    </source>
</evidence>
<dbReference type="PANTHER" id="PTHR30352">
    <property type="entry name" value="PYRUVATE FORMATE-LYASE-ACTIVATING ENZYME"/>
    <property type="match status" value="1"/>
</dbReference>
<dbReference type="InterPro" id="IPR023912">
    <property type="entry name" value="YjjW_bact"/>
</dbReference>
<keyword evidence="7" id="KW-0408">Iron</keyword>
<dbReference type="CDD" id="cd01335">
    <property type="entry name" value="Radical_SAM"/>
    <property type="match status" value="1"/>
</dbReference>
<dbReference type="SUPFAM" id="SSF102114">
    <property type="entry name" value="Radical SAM enzymes"/>
    <property type="match status" value="1"/>
</dbReference>
<dbReference type="InterPro" id="IPR013785">
    <property type="entry name" value="Aldolase_TIM"/>
</dbReference>
<keyword evidence="6" id="KW-0560">Oxidoreductase</keyword>
<evidence type="ECO:0000256" key="9">
    <source>
        <dbReference type="ARBA" id="ARBA00047365"/>
    </source>
</evidence>
<keyword evidence="13" id="KW-1185">Reference proteome</keyword>
<reference evidence="12" key="1">
    <citation type="submission" date="2020-08" db="EMBL/GenBank/DDBJ databases">
        <title>Genome public.</title>
        <authorList>
            <person name="Liu C."/>
            <person name="Sun Q."/>
        </authorList>
    </citation>
    <scope>NUCLEOTIDE SEQUENCE</scope>
    <source>
        <strain evidence="12">NSJ-12</strain>
    </source>
</reference>
<organism evidence="12 13">
    <name type="scientific">Zhenhengia yiwuensis</name>
    <dbReference type="NCBI Taxonomy" id="2763666"/>
    <lineage>
        <taxon>Bacteria</taxon>
        <taxon>Bacillati</taxon>
        <taxon>Bacillota</taxon>
        <taxon>Clostridia</taxon>
        <taxon>Lachnospirales</taxon>
        <taxon>Lachnospiraceae</taxon>
        <taxon>Zhenhengia</taxon>
    </lineage>
</organism>
<dbReference type="GO" id="GO:0046872">
    <property type="term" value="F:metal ion binding"/>
    <property type="evidence" value="ECO:0007669"/>
    <property type="project" value="UniProtKB-KW"/>
</dbReference>
<dbReference type="Pfam" id="PF04055">
    <property type="entry name" value="Radical_SAM"/>
    <property type="match status" value="1"/>
</dbReference>
<dbReference type="Gene3D" id="3.20.20.70">
    <property type="entry name" value="Aldolase class I"/>
    <property type="match status" value="1"/>
</dbReference>
<dbReference type="SFLD" id="SFLDG01118">
    <property type="entry name" value="activating_enzymes__group_2"/>
    <property type="match status" value="1"/>
</dbReference>
<dbReference type="PROSITE" id="PS00198">
    <property type="entry name" value="4FE4S_FER_1"/>
    <property type="match status" value="1"/>
</dbReference>
<evidence type="ECO:0000256" key="3">
    <source>
        <dbReference type="ARBA" id="ARBA00022485"/>
    </source>
</evidence>
<dbReference type="NCBIfam" id="TIGR04041">
    <property type="entry name" value="activase_YjjW"/>
    <property type="match status" value="1"/>
</dbReference>
<name>A0A926EGC8_9FIRM</name>
<dbReference type="InterPro" id="IPR017900">
    <property type="entry name" value="4Fe4S_Fe_S_CS"/>
</dbReference>
<dbReference type="SFLD" id="SFLDG01066">
    <property type="entry name" value="organic_radical-activating_enz"/>
    <property type="match status" value="1"/>
</dbReference>
<evidence type="ECO:0000256" key="5">
    <source>
        <dbReference type="ARBA" id="ARBA00022723"/>
    </source>
</evidence>
<evidence type="ECO:0000256" key="7">
    <source>
        <dbReference type="ARBA" id="ARBA00023004"/>
    </source>
</evidence>
<dbReference type="InterPro" id="IPR001989">
    <property type="entry name" value="Radical_activat_CS"/>
</dbReference>
<feature type="domain" description="Radical SAM core" evidence="11">
    <location>
        <begin position="14"/>
        <end position="272"/>
    </location>
</feature>
<dbReference type="PANTHER" id="PTHR30352:SF13">
    <property type="entry name" value="GLYCYL-RADICAL ENZYME ACTIVATING ENZYME YJJW-RELATED"/>
    <property type="match status" value="1"/>
</dbReference>
<gene>
    <name evidence="12" type="primary">yjjW</name>
    <name evidence="12" type="ORF">H8718_00360</name>
</gene>
<dbReference type="Gene3D" id="3.30.70.20">
    <property type="match status" value="1"/>
</dbReference>
<evidence type="ECO:0000256" key="2">
    <source>
        <dbReference type="ARBA" id="ARBA00009777"/>
    </source>
</evidence>
<evidence type="ECO:0000256" key="4">
    <source>
        <dbReference type="ARBA" id="ARBA00022691"/>
    </source>
</evidence>
<keyword evidence="4" id="KW-0949">S-adenosyl-L-methionine</keyword>
<evidence type="ECO:0000256" key="6">
    <source>
        <dbReference type="ARBA" id="ARBA00023002"/>
    </source>
</evidence>
<dbReference type="Proteomes" id="UP000655830">
    <property type="component" value="Unassembled WGS sequence"/>
</dbReference>
<evidence type="ECO:0000256" key="1">
    <source>
        <dbReference type="ARBA" id="ARBA00001966"/>
    </source>
</evidence>
<dbReference type="GO" id="GO:0016491">
    <property type="term" value="F:oxidoreductase activity"/>
    <property type="evidence" value="ECO:0007669"/>
    <property type="project" value="UniProtKB-KW"/>
</dbReference>
<accession>A0A926EGC8</accession>
<dbReference type="InterPro" id="IPR058240">
    <property type="entry name" value="rSAM_sf"/>
</dbReference>
<protein>
    <submittedName>
        <fullName evidence="12">YjjW family glycine radical enzyme activase</fullName>
    </submittedName>
</protein>
<evidence type="ECO:0000259" key="11">
    <source>
        <dbReference type="PROSITE" id="PS51918"/>
    </source>
</evidence>
<comment type="similarity">
    <text evidence="2">Belongs to the organic radical-activating enzymes family.</text>
</comment>
<dbReference type="InterPro" id="IPR040074">
    <property type="entry name" value="BssD/PflA/YjjW"/>
</dbReference>
<feature type="domain" description="4Fe-4S ferredoxin-type" evidence="10">
    <location>
        <begin position="36"/>
        <end position="64"/>
    </location>
</feature>
<dbReference type="SFLD" id="SFLDF00392">
    <property type="entry name" value="YjjI_activase"/>
    <property type="match status" value="1"/>
</dbReference>
<dbReference type="InterPro" id="IPR017896">
    <property type="entry name" value="4Fe4S_Fe-S-bd"/>
</dbReference>
<keyword evidence="5" id="KW-0479">Metal-binding</keyword>
<proteinExistence type="inferred from homology"/>
<dbReference type="PROSITE" id="PS01087">
    <property type="entry name" value="RADICAL_ACTIVATING"/>
    <property type="match status" value="1"/>
</dbReference>
<dbReference type="InterPro" id="IPR012839">
    <property type="entry name" value="Organic_radical_activase"/>
</dbReference>
<keyword evidence="8" id="KW-0411">Iron-sulfur</keyword>
<evidence type="ECO:0000313" key="13">
    <source>
        <dbReference type="Proteomes" id="UP000655830"/>
    </source>
</evidence>
<dbReference type="EMBL" id="JACRSY010000001">
    <property type="protein sequence ID" value="MBC8577992.1"/>
    <property type="molecule type" value="Genomic_DNA"/>
</dbReference>
<comment type="caution">
    <text evidence="12">The sequence shown here is derived from an EMBL/GenBank/DDBJ whole genome shotgun (WGS) entry which is preliminary data.</text>
</comment>
<dbReference type="PROSITE" id="PS51918">
    <property type="entry name" value="RADICAL_SAM"/>
    <property type="match status" value="1"/>
</dbReference>
<comment type="cofactor">
    <cofactor evidence="1">
        <name>[4Fe-4S] cluster</name>
        <dbReference type="ChEBI" id="CHEBI:49883"/>
    </cofactor>
</comment>
<dbReference type="GO" id="GO:0051539">
    <property type="term" value="F:4 iron, 4 sulfur cluster binding"/>
    <property type="evidence" value="ECO:0007669"/>
    <property type="project" value="UniProtKB-KW"/>
</dbReference>
<dbReference type="Pfam" id="PF00037">
    <property type="entry name" value="Fer4"/>
    <property type="match status" value="1"/>
</dbReference>
<dbReference type="InterPro" id="IPR007197">
    <property type="entry name" value="rSAM"/>
</dbReference>
<dbReference type="InterPro" id="IPR034457">
    <property type="entry name" value="Organic_radical-activating"/>
</dbReference>
<dbReference type="SUPFAM" id="SSF54862">
    <property type="entry name" value="4Fe-4S ferredoxins"/>
    <property type="match status" value="1"/>
</dbReference>
<dbReference type="PROSITE" id="PS51379">
    <property type="entry name" value="4FE4S_FER_2"/>
    <property type="match status" value="1"/>
</dbReference>
<sequence>MEGVINKIIPFSSVDGPGNRTAIFLQGCNFNCIYCHNPETIQLCTGCGRCVGSCPKDALYQAEATIVWEKDRCCECDTCTALCQKSSSPRTMKMDTDRLFEEMKLYKRFIDGITVSGGECTLQQEFLVELFRRAKTEGLTCMIDTNGSNDFKKMPELVALCDGFMLDVKVYDAKAHEKYIGAPNEAVLANLHYLASIGKLYEVRTVVVPELFDNEETVRYTASILTGYDASIRYKLIQYRSMGVREEGKKLRSPSRTEMNQLEQIAKKLGCKQVIVV</sequence>
<keyword evidence="3" id="KW-0004">4Fe-4S</keyword>
<evidence type="ECO:0000313" key="12">
    <source>
        <dbReference type="EMBL" id="MBC8577992.1"/>
    </source>
</evidence>
<dbReference type="PIRSF" id="PIRSF000371">
    <property type="entry name" value="PFL_act_enz"/>
    <property type="match status" value="1"/>
</dbReference>
<evidence type="ECO:0000256" key="8">
    <source>
        <dbReference type="ARBA" id="ARBA00023014"/>
    </source>
</evidence>